<sequence length="390" mass="39419">MTPMPPTSDTTLSAGLLRILAVAAGSAVANSYYNQAFLGLLAHDFGVASGTVATIPVLSQLGGACGVLFLAPLGDRFERRALILATVAALVVTLIAAALSPSLAWLAAASLGVGLFATVAQQIVPFAVQLSAPSERGRVIGTVLSGILIGVLGARAVSGVIADALGWHAVYWFAVALTGTVGLVLALVLPRIEPTTRLSYPHLLASMVTLVRSHAGLRRAMAIQFLMFGAFMGFWSTVALHLREPVYGLGGTAVGLLALAGIAGALAAPRAGALADRHGPARVVSAGTGLVIAAFLLFRLLDGSLAALAAGVLVMDLGVASSQVANQAQVHGLDPQARSRLNTVFMATMLLGGAFGAGMGGLAFQQAGWTGACLFGAGAAALALLLSRRG</sequence>
<accession>A0ABQ4TD10</accession>
<dbReference type="InterPro" id="IPR020846">
    <property type="entry name" value="MFS_dom"/>
</dbReference>
<evidence type="ECO:0000313" key="7">
    <source>
        <dbReference type="Proteomes" id="UP001055156"/>
    </source>
</evidence>
<reference evidence="6" key="1">
    <citation type="journal article" date="2021" name="Front. Microbiol.">
        <title>Comprehensive Comparative Genomics and Phenotyping of Methylobacterium Species.</title>
        <authorList>
            <person name="Alessa O."/>
            <person name="Ogura Y."/>
            <person name="Fujitani Y."/>
            <person name="Takami H."/>
            <person name="Hayashi T."/>
            <person name="Sahin N."/>
            <person name="Tani A."/>
        </authorList>
    </citation>
    <scope>NUCLEOTIDE SEQUENCE</scope>
    <source>
        <strain evidence="6">NBRC 15689</strain>
    </source>
</reference>
<dbReference type="PANTHER" id="PTHR42910">
    <property type="entry name" value="TRANSPORTER SCO4007-RELATED"/>
    <property type="match status" value="1"/>
</dbReference>
<feature type="transmembrane region" description="Helical" evidence="4">
    <location>
        <begin position="139"/>
        <end position="157"/>
    </location>
</feature>
<evidence type="ECO:0000256" key="1">
    <source>
        <dbReference type="ARBA" id="ARBA00022692"/>
    </source>
</evidence>
<feature type="transmembrane region" description="Helical" evidence="4">
    <location>
        <begin position="246"/>
        <end position="268"/>
    </location>
</feature>
<feature type="transmembrane region" description="Helical" evidence="4">
    <location>
        <begin position="81"/>
        <end position="99"/>
    </location>
</feature>
<evidence type="ECO:0000259" key="5">
    <source>
        <dbReference type="PROSITE" id="PS50850"/>
    </source>
</evidence>
<evidence type="ECO:0000256" key="3">
    <source>
        <dbReference type="ARBA" id="ARBA00023136"/>
    </source>
</evidence>
<gene>
    <name evidence="6" type="ORF">LKMONMHP_4463</name>
</gene>
<evidence type="ECO:0000313" key="6">
    <source>
        <dbReference type="EMBL" id="GJE29581.1"/>
    </source>
</evidence>
<keyword evidence="2 4" id="KW-1133">Transmembrane helix</keyword>
<feature type="transmembrane region" description="Helical" evidence="4">
    <location>
        <begin position="105"/>
        <end position="127"/>
    </location>
</feature>
<dbReference type="InterPro" id="IPR011701">
    <property type="entry name" value="MFS"/>
</dbReference>
<feature type="transmembrane region" description="Helical" evidence="4">
    <location>
        <begin position="220"/>
        <end position="240"/>
    </location>
</feature>
<protein>
    <submittedName>
        <fullName evidence="6">Transporter</fullName>
    </submittedName>
</protein>
<evidence type="ECO:0000256" key="4">
    <source>
        <dbReference type="SAM" id="Phobius"/>
    </source>
</evidence>
<dbReference type="EMBL" id="BPQV01000017">
    <property type="protein sequence ID" value="GJE29581.1"/>
    <property type="molecule type" value="Genomic_DNA"/>
</dbReference>
<evidence type="ECO:0000256" key="2">
    <source>
        <dbReference type="ARBA" id="ARBA00022989"/>
    </source>
</evidence>
<keyword evidence="7" id="KW-1185">Reference proteome</keyword>
<feature type="transmembrane region" description="Helical" evidence="4">
    <location>
        <begin position="304"/>
        <end position="322"/>
    </location>
</feature>
<dbReference type="Proteomes" id="UP001055156">
    <property type="component" value="Unassembled WGS sequence"/>
</dbReference>
<organism evidence="6 7">
    <name type="scientific">Methylobacterium organophilum</name>
    <dbReference type="NCBI Taxonomy" id="410"/>
    <lineage>
        <taxon>Bacteria</taxon>
        <taxon>Pseudomonadati</taxon>
        <taxon>Pseudomonadota</taxon>
        <taxon>Alphaproteobacteria</taxon>
        <taxon>Hyphomicrobiales</taxon>
        <taxon>Methylobacteriaceae</taxon>
        <taxon>Methylobacterium</taxon>
    </lineage>
</organism>
<keyword evidence="3 4" id="KW-0472">Membrane</keyword>
<feature type="transmembrane region" description="Helical" evidence="4">
    <location>
        <begin position="280"/>
        <end position="298"/>
    </location>
</feature>
<feature type="domain" description="Major facilitator superfamily (MFS) profile" evidence="5">
    <location>
        <begin position="10"/>
        <end position="390"/>
    </location>
</feature>
<proteinExistence type="predicted"/>
<dbReference type="PANTHER" id="PTHR42910:SF1">
    <property type="entry name" value="MAJOR FACILITATOR SUPERFAMILY (MFS) PROFILE DOMAIN-CONTAINING PROTEIN"/>
    <property type="match status" value="1"/>
</dbReference>
<dbReference type="RefSeq" id="WP_238314423.1">
    <property type="nucleotide sequence ID" value="NZ_BPQV01000017.1"/>
</dbReference>
<dbReference type="Gene3D" id="1.20.1250.20">
    <property type="entry name" value="MFS general substrate transporter like domains"/>
    <property type="match status" value="1"/>
</dbReference>
<dbReference type="PROSITE" id="PS50850">
    <property type="entry name" value="MFS"/>
    <property type="match status" value="1"/>
</dbReference>
<dbReference type="CDD" id="cd17324">
    <property type="entry name" value="MFS_NepI_like"/>
    <property type="match status" value="1"/>
</dbReference>
<feature type="transmembrane region" description="Helical" evidence="4">
    <location>
        <begin position="343"/>
        <end position="363"/>
    </location>
</feature>
<dbReference type="Pfam" id="PF07690">
    <property type="entry name" value="MFS_1"/>
    <property type="match status" value="1"/>
</dbReference>
<reference evidence="6" key="2">
    <citation type="submission" date="2021-08" db="EMBL/GenBank/DDBJ databases">
        <authorList>
            <person name="Tani A."/>
            <person name="Ola A."/>
            <person name="Ogura Y."/>
            <person name="Katsura K."/>
            <person name="Hayashi T."/>
        </authorList>
    </citation>
    <scope>NUCLEOTIDE SEQUENCE</scope>
    <source>
        <strain evidence="6">NBRC 15689</strain>
    </source>
</reference>
<feature type="transmembrane region" description="Helical" evidence="4">
    <location>
        <begin position="369"/>
        <end position="387"/>
    </location>
</feature>
<name>A0ABQ4TD10_METOR</name>
<keyword evidence="1 4" id="KW-0812">Transmembrane</keyword>
<dbReference type="InterPro" id="IPR036259">
    <property type="entry name" value="MFS_trans_sf"/>
</dbReference>
<feature type="transmembrane region" description="Helical" evidence="4">
    <location>
        <begin position="45"/>
        <end position="69"/>
    </location>
</feature>
<dbReference type="SUPFAM" id="SSF103473">
    <property type="entry name" value="MFS general substrate transporter"/>
    <property type="match status" value="1"/>
</dbReference>
<comment type="caution">
    <text evidence="6">The sequence shown here is derived from an EMBL/GenBank/DDBJ whole genome shotgun (WGS) entry which is preliminary data.</text>
</comment>
<feature type="transmembrane region" description="Helical" evidence="4">
    <location>
        <begin position="169"/>
        <end position="189"/>
    </location>
</feature>